<evidence type="ECO:0000256" key="8">
    <source>
        <dbReference type="ARBA" id="ARBA00023157"/>
    </source>
</evidence>
<evidence type="ECO:0000259" key="13">
    <source>
        <dbReference type="PROSITE" id="PS50060"/>
    </source>
</evidence>
<dbReference type="PANTHER" id="PTHR10127:SF903">
    <property type="entry name" value="MEPRIN A SUBUNIT"/>
    <property type="match status" value="1"/>
</dbReference>
<dbReference type="Gene3D" id="3.40.390.10">
    <property type="entry name" value="Collagenase (Catalytic Domain)"/>
    <property type="match status" value="1"/>
</dbReference>
<keyword evidence="5 10" id="KW-0862">Zinc</keyword>
<proteinExistence type="predicted"/>
<dbReference type="InterPro" id="IPR002083">
    <property type="entry name" value="MATH/TRAF_dom"/>
</dbReference>
<keyword evidence="8" id="KW-1015">Disulfide bond</keyword>
<dbReference type="PANTHER" id="PTHR10127">
    <property type="entry name" value="DISCOIDIN, CUB, EGF, LAMININ , AND ZINC METALLOPROTEASE DOMAIN CONTAINING"/>
    <property type="match status" value="1"/>
</dbReference>
<dbReference type="InterPro" id="IPR024079">
    <property type="entry name" value="MetalloPept_cat_dom_sf"/>
</dbReference>
<feature type="domain" description="MAM" evidence="13">
    <location>
        <begin position="254"/>
        <end position="440"/>
    </location>
</feature>
<dbReference type="SUPFAM" id="SSF55486">
    <property type="entry name" value="Metalloproteases ('zincins'), catalytic domain"/>
    <property type="match status" value="1"/>
</dbReference>
<dbReference type="GeneID" id="115821548"/>
<gene>
    <name evidence="17" type="primary">LOC115821548</name>
</gene>
<evidence type="ECO:0000256" key="6">
    <source>
        <dbReference type="ARBA" id="ARBA00023049"/>
    </source>
</evidence>
<dbReference type="PRINTS" id="PR00480">
    <property type="entry name" value="ASTACIN"/>
</dbReference>
<evidence type="ECO:0000256" key="5">
    <source>
        <dbReference type="ARBA" id="ARBA00022833"/>
    </source>
</evidence>
<dbReference type="InterPro" id="IPR001506">
    <property type="entry name" value="Peptidase_M12A"/>
</dbReference>
<dbReference type="GO" id="GO:0006508">
    <property type="term" value="P:proteolysis"/>
    <property type="evidence" value="ECO:0007669"/>
    <property type="project" value="UniProtKB-KW"/>
</dbReference>
<dbReference type="InterPro" id="IPR006026">
    <property type="entry name" value="Peptidase_Metallo"/>
</dbReference>
<accession>A0A6J2WBF1</accession>
<evidence type="ECO:0000313" key="16">
    <source>
        <dbReference type="Proteomes" id="UP000504632"/>
    </source>
</evidence>
<dbReference type="GO" id="GO:0004222">
    <property type="term" value="F:metalloendopeptidase activity"/>
    <property type="evidence" value="ECO:0007669"/>
    <property type="project" value="UniProtKB-UniRule"/>
</dbReference>
<dbReference type="Pfam" id="PF22486">
    <property type="entry name" value="MATH_2"/>
    <property type="match status" value="1"/>
</dbReference>
<dbReference type="FunFam" id="3.40.390.10:FF:000015">
    <property type="entry name" value="Meprin A subunit"/>
    <property type="match status" value="1"/>
</dbReference>
<dbReference type="AlphaFoldDB" id="A0A6J2WBF1"/>
<evidence type="ECO:0000256" key="3">
    <source>
        <dbReference type="ARBA" id="ARBA00022729"/>
    </source>
</evidence>
<evidence type="ECO:0000256" key="4">
    <source>
        <dbReference type="ARBA" id="ARBA00022801"/>
    </source>
</evidence>
<dbReference type="PROSITE" id="PS50144">
    <property type="entry name" value="MATH"/>
    <property type="match status" value="1"/>
</dbReference>
<evidence type="ECO:0000313" key="17">
    <source>
        <dbReference type="RefSeq" id="XP_030641222.1"/>
    </source>
</evidence>
<name>A0A6J2WBF1_CHACN</name>
<evidence type="ECO:0000259" key="14">
    <source>
        <dbReference type="PROSITE" id="PS50144"/>
    </source>
</evidence>
<feature type="binding site" evidence="10">
    <location>
        <position position="153"/>
    </location>
    <ligand>
        <name>Zn(2+)</name>
        <dbReference type="ChEBI" id="CHEBI:29105"/>
        <note>catalytic</note>
    </ligand>
</feature>
<dbReference type="Proteomes" id="UP000504632">
    <property type="component" value="Chromosome 9"/>
</dbReference>
<keyword evidence="16" id="KW-1185">Reference proteome</keyword>
<dbReference type="SMART" id="SM00235">
    <property type="entry name" value="ZnMc"/>
    <property type="match status" value="1"/>
</dbReference>
<dbReference type="InParanoid" id="A0A6J2WBF1"/>
<dbReference type="GO" id="GO:0008270">
    <property type="term" value="F:zinc ion binding"/>
    <property type="evidence" value="ECO:0007669"/>
    <property type="project" value="UniProtKB-UniRule"/>
</dbReference>
<keyword evidence="4 10" id="KW-0378">Hydrolase</keyword>
<keyword evidence="7" id="KW-0865">Zymogen</keyword>
<dbReference type="SMART" id="SM00137">
    <property type="entry name" value="MAM"/>
    <property type="match status" value="1"/>
</dbReference>
<organism evidence="16 17">
    <name type="scientific">Chanos chanos</name>
    <name type="common">Milkfish</name>
    <name type="synonym">Mugil chanos</name>
    <dbReference type="NCBI Taxonomy" id="29144"/>
    <lineage>
        <taxon>Eukaryota</taxon>
        <taxon>Metazoa</taxon>
        <taxon>Chordata</taxon>
        <taxon>Craniata</taxon>
        <taxon>Vertebrata</taxon>
        <taxon>Euteleostomi</taxon>
        <taxon>Actinopterygii</taxon>
        <taxon>Neopterygii</taxon>
        <taxon>Teleostei</taxon>
        <taxon>Ostariophysi</taxon>
        <taxon>Gonorynchiformes</taxon>
        <taxon>Chanidae</taxon>
        <taxon>Chanos</taxon>
    </lineage>
</organism>
<feature type="domain" description="MATH" evidence="14">
    <location>
        <begin position="438"/>
        <end position="595"/>
    </location>
</feature>
<evidence type="ECO:0000256" key="1">
    <source>
        <dbReference type="ARBA" id="ARBA00022670"/>
    </source>
</evidence>
<keyword evidence="9" id="KW-0325">Glycoprotein</keyword>
<dbReference type="Pfam" id="PF00629">
    <property type="entry name" value="MAM"/>
    <property type="match status" value="1"/>
</dbReference>
<feature type="region of interest" description="Disordered" evidence="12">
    <location>
        <begin position="662"/>
        <end position="695"/>
    </location>
</feature>
<dbReference type="InterPro" id="IPR008974">
    <property type="entry name" value="TRAF-like"/>
</dbReference>
<feature type="active site" evidence="10">
    <location>
        <position position="144"/>
    </location>
</feature>
<dbReference type="CDD" id="cd06263">
    <property type="entry name" value="MAM"/>
    <property type="match status" value="1"/>
</dbReference>
<dbReference type="SUPFAM" id="SSF49899">
    <property type="entry name" value="Concanavalin A-like lectins/glucanases"/>
    <property type="match status" value="1"/>
</dbReference>
<feature type="binding site" evidence="10">
    <location>
        <position position="147"/>
    </location>
    <ligand>
        <name>Zn(2+)</name>
        <dbReference type="ChEBI" id="CHEBI:29105"/>
        <note>catalytic</note>
    </ligand>
</feature>
<dbReference type="OrthoDB" id="291007at2759"/>
<dbReference type="Pfam" id="PF01400">
    <property type="entry name" value="Astacin"/>
    <property type="match status" value="1"/>
</dbReference>
<dbReference type="InterPro" id="IPR013320">
    <property type="entry name" value="ConA-like_dom_sf"/>
</dbReference>
<dbReference type="PROSITE" id="PS50060">
    <property type="entry name" value="MAM_2"/>
    <property type="match status" value="1"/>
</dbReference>
<evidence type="ECO:0000259" key="15">
    <source>
        <dbReference type="PROSITE" id="PS51864"/>
    </source>
</evidence>
<keyword evidence="6 10" id="KW-0482">Metalloprotease</keyword>
<evidence type="ECO:0000256" key="7">
    <source>
        <dbReference type="ARBA" id="ARBA00023145"/>
    </source>
</evidence>
<evidence type="ECO:0000256" key="10">
    <source>
        <dbReference type="PROSITE-ProRule" id="PRU01211"/>
    </source>
</evidence>
<dbReference type="InterPro" id="IPR000998">
    <property type="entry name" value="MAM_dom"/>
</dbReference>
<feature type="domain" description="Peptidase M12A" evidence="15">
    <location>
        <begin position="53"/>
        <end position="247"/>
    </location>
</feature>
<comment type="caution">
    <text evidence="10">Lacks conserved residue(s) required for the propagation of feature annotation.</text>
</comment>
<keyword evidence="3" id="KW-0732">Signal</keyword>
<comment type="cofactor">
    <cofactor evidence="10 11">
        <name>Zn(2+)</name>
        <dbReference type="ChEBI" id="CHEBI:29105"/>
    </cofactor>
    <text evidence="10 11">Binds 1 zinc ion per subunit.</text>
</comment>
<protein>
    <recommendedName>
        <fullName evidence="11">Metalloendopeptidase</fullName>
        <ecNumber evidence="11">3.4.24.-</ecNumber>
    </recommendedName>
</protein>
<dbReference type="Gene3D" id="2.60.210.10">
    <property type="entry name" value="Apoptosis, Tumor Necrosis Factor Receptor Associated Protein 2, Chain A"/>
    <property type="match status" value="1"/>
</dbReference>
<dbReference type="EC" id="3.4.24.-" evidence="11"/>
<dbReference type="RefSeq" id="XP_030641222.1">
    <property type="nucleotide sequence ID" value="XM_030785362.1"/>
</dbReference>
<dbReference type="FunFam" id="2.60.210.10:FF:000009">
    <property type="entry name" value="Meprin A subunit"/>
    <property type="match status" value="1"/>
</dbReference>
<dbReference type="PROSITE" id="PS51864">
    <property type="entry name" value="ASTACIN"/>
    <property type="match status" value="1"/>
</dbReference>
<keyword evidence="2 10" id="KW-0479">Metal-binding</keyword>
<evidence type="ECO:0000256" key="9">
    <source>
        <dbReference type="ARBA" id="ARBA00023180"/>
    </source>
</evidence>
<evidence type="ECO:0000256" key="11">
    <source>
        <dbReference type="RuleBase" id="RU361183"/>
    </source>
</evidence>
<feature type="compositionally biased region" description="Polar residues" evidence="12">
    <location>
        <begin position="662"/>
        <end position="672"/>
    </location>
</feature>
<dbReference type="SUPFAM" id="SSF49599">
    <property type="entry name" value="TRAF domain-like"/>
    <property type="match status" value="1"/>
</dbReference>
<dbReference type="GO" id="GO:0016020">
    <property type="term" value="C:membrane"/>
    <property type="evidence" value="ECO:0007669"/>
    <property type="project" value="InterPro"/>
</dbReference>
<feature type="binding site" evidence="10">
    <location>
        <position position="143"/>
    </location>
    <ligand>
        <name>Zn(2+)</name>
        <dbReference type="ChEBI" id="CHEBI:29105"/>
        <note>catalytic</note>
    </ligand>
</feature>
<keyword evidence="1 10" id="KW-0645">Protease</keyword>
<sequence length="726" mass="83665">MENSSYTQTPPVVDARLRQKHYYNVDSGDHDIPEINKDLNLREGDILETNQRSAVLGDNYRWESPVPYVLNADLDMNARGIILRAFEQFRLKSCIDFKPKESEDYYISVEKKNGCYSYVGKIFIYGQVLSIGAFCDTIAIVEHEFLHALGFYHEQSRYDRDEYVTIVLENILAGSVSNFNKYTKYEITTQDTPYDYTSVMHYGKDAFTNGNGPTIITKLPEFQDVIGQRLEMSSYDVFELNRLYKCNAAVSFLDHCSFDSGGLCEMSVCSRSDHGWERVTNAAGGPHSDHTYIGGENSAAPIFMNRIFFLCSSFSAGFFMHSSMANGREGDTAKLETRTMTPSRDCKVQCLQFFYFHSGNESDQLNIWIREFDNEADANGTRRLMSQITGTPANYWQLHHVALNATKTFQVEFESHKGAGSSTGGFSVDDINLSETECPHNTWQIRNFEELWNLNSPGTDIFSPRYYSPEGYGYQVLVRLQQEYFSIYVRLVSGDYDDQLQWPCPWRQVTFLLLDQHPHIQQRMSHQRSITTDPTYIDGGGYFWDNPRNVGTPIVENNETIYVNNGWGYRYFIYQRDLSDRAFVKGGDIFFLFSMQDISGLLQKDSLPCPSVPEQSFTKSSEEQADEGPCVKRVAHSAMFKSTMKICKTCLFLQESNNHYPTYDNNESNNDYPTYDNKESNNHYPTYDNKESNNHYPTYDNKGDTIYAKPWQVYLQFEVWSWIVTL</sequence>
<dbReference type="Gene3D" id="2.60.120.200">
    <property type="match status" value="1"/>
</dbReference>
<evidence type="ECO:0000256" key="2">
    <source>
        <dbReference type="ARBA" id="ARBA00022723"/>
    </source>
</evidence>
<evidence type="ECO:0000256" key="12">
    <source>
        <dbReference type="SAM" id="MobiDB-lite"/>
    </source>
</evidence>
<reference evidence="17" key="1">
    <citation type="submission" date="2025-08" db="UniProtKB">
        <authorList>
            <consortium name="RefSeq"/>
        </authorList>
    </citation>
    <scope>IDENTIFICATION</scope>
</reference>